<reference evidence="4 5" key="1">
    <citation type="journal article" date="2014" name="PLoS Genet.">
        <title>The Genome of Spironucleus salmonicida Highlights a Fish Pathogen Adapted to Fluctuating Environments.</title>
        <authorList>
            <person name="Xu F."/>
            <person name="Jerlstrom-Hultqvist J."/>
            <person name="Einarsson E."/>
            <person name="Astvaldsson A."/>
            <person name="Svard S.G."/>
            <person name="Andersson J.O."/>
        </authorList>
    </citation>
    <scope>NUCLEOTIDE SEQUENCE</scope>
    <source>
        <strain evidence="5">ATCC 50377</strain>
    </source>
</reference>
<dbReference type="PROSITE" id="PS50089">
    <property type="entry name" value="ZF_RING_2"/>
    <property type="match status" value="2"/>
</dbReference>
<gene>
    <name evidence="4" type="ORF">SS50377_16286</name>
    <name evidence="5" type="ORF">SS50377_21204</name>
</gene>
<dbReference type="AlphaFoldDB" id="V6LI33"/>
<keyword evidence="6" id="KW-1185">Reference proteome</keyword>
<dbReference type="SUPFAM" id="SSF57850">
    <property type="entry name" value="RING/U-box"/>
    <property type="match status" value="1"/>
</dbReference>
<keyword evidence="1" id="KW-0863">Zinc-finger</keyword>
<dbReference type="InterPro" id="IPR037275">
    <property type="entry name" value="Znf_CTCHY_sf"/>
</dbReference>
<evidence type="ECO:0000259" key="2">
    <source>
        <dbReference type="PROSITE" id="PS50089"/>
    </source>
</evidence>
<accession>V6LI33</accession>
<dbReference type="PANTHER" id="PTHR21319:SF53">
    <property type="entry name" value="RING FINGER AND CHY ZINC FINGER DOMAIN-CONTAINING PROTEIN 1"/>
    <property type="match status" value="1"/>
</dbReference>
<proteinExistence type="predicted"/>
<dbReference type="OrthoDB" id="411372at2759"/>
<sequence>MKRDFQSFMKLNQQFQYQNTQLLYLLITPFAESVCPHYYSKAIFFCKDCENYSPCKICHEIQYDHKLICDHIVCVQCQMKQNISQKCISCNIQFGEYMCDKCGILDLFTSETKPGFHCDQCGTCLLGYTEDFIHCNTCKFCRLKEHICVDFQCFLCLEDLSSSQQGAIKLNCGHFIHKNCKQRMLKSNQFTCGICRKLMLSKQQQIIYNNAMRDKYQQEPISQLLLKKFFWYQCNECSREFIAIQHPIGAMCCNCISFNTSIKQICDDALNCDQIYQEQIKEILIQNECVLQNNVSDLQYYEQLLPKLFSAEILKNYGECNENQIFQYILIELCLNEIDEEELINQLEVVVQEYQNKMTIQEVSLKLLEYNSNIQ</sequence>
<dbReference type="GO" id="GO:0016567">
    <property type="term" value="P:protein ubiquitination"/>
    <property type="evidence" value="ECO:0007669"/>
    <property type="project" value="TreeGrafter"/>
</dbReference>
<dbReference type="PROSITE" id="PS51270">
    <property type="entry name" value="ZF_CTCHY"/>
    <property type="match status" value="1"/>
</dbReference>
<feature type="domain" description="CTCHY-type" evidence="3">
    <location>
        <begin position="94"/>
        <end position="164"/>
    </location>
</feature>
<evidence type="ECO:0000259" key="3">
    <source>
        <dbReference type="PROSITE" id="PS51270"/>
    </source>
</evidence>
<feature type="domain" description="RING-type" evidence="2">
    <location>
        <begin position="153"/>
        <end position="196"/>
    </location>
</feature>
<name>V6LI33_9EUKA</name>
<dbReference type="GO" id="GO:0006511">
    <property type="term" value="P:ubiquitin-dependent protein catabolic process"/>
    <property type="evidence" value="ECO:0007669"/>
    <property type="project" value="TreeGrafter"/>
</dbReference>
<evidence type="ECO:0000313" key="6">
    <source>
        <dbReference type="Proteomes" id="UP000018208"/>
    </source>
</evidence>
<dbReference type="VEuPathDB" id="GiardiaDB:SS50377_21204"/>
<dbReference type="GO" id="GO:0008270">
    <property type="term" value="F:zinc ion binding"/>
    <property type="evidence" value="ECO:0007669"/>
    <property type="project" value="UniProtKB-KW"/>
</dbReference>
<reference evidence="5" key="2">
    <citation type="submission" date="2020-12" db="EMBL/GenBank/DDBJ databases">
        <title>New Spironucleus salmonicida genome in near-complete chromosomes.</title>
        <authorList>
            <person name="Xu F."/>
            <person name="Kurt Z."/>
            <person name="Jimenez-Gonzalez A."/>
            <person name="Astvaldsson A."/>
            <person name="Andersson J.O."/>
            <person name="Svard S.G."/>
        </authorList>
    </citation>
    <scope>NUCLEOTIDE SEQUENCE</scope>
    <source>
        <strain evidence="5">ATCC 50377</strain>
    </source>
</reference>
<dbReference type="Proteomes" id="UP000018208">
    <property type="component" value="Unassembled WGS sequence"/>
</dbReference>
<dbReference type="InterPro" id="IPR017921">
    <property type="entry name" value="Znf_CTCHY"/>
</dbReference>
<dbReference type="SUPFAM" id="SSF161245">
    <property type="entry name" value="Zinc hairpin stack"/>
    <property type="match status" value="1"/>
</dbReference>
<dbReference type="InterPro" id="IPR001841">
    <property type="entry name" value="Znf_RING"/>
</dbReference>
<evidence type="ECO:0000313" key="4">
    <source>
        <dbReference type="EMBL" id="EST43978.1"/>
    </source>
</evidence>
<dbReference type="InterPro" id="IPR013083">
    <property type="entry name" value="Znf_RING/FYVE/PHD"/>
</dbReference>
<dbReference type="EMBL" id="AUWU02000001">
    <property type="protein sequence ID" value="KAH0577850.1"/>
    <property type="molecule type" value="Genomic_DNA"/>
</dbReference>
<dbReference type="PANTHER" id="PTHR21319">
    <property type="entry name" value="RING FINGER AND CHY ZINC FINGER DOMAIN-CONTAINING PROTEIN 1"/>
    <property type="match status" value="1"/>
</dbReference>
<organism evidence="4">
    <name type="scientific">Spironucleus salmonicida</name>
    <dbReference type="NCBI Taxonomy" id="348837"/>
    <lineage>
        <taxon>Eukaryota</taxon>
        <taxon>Metamonada</taxon>
        <taxon>Diplomonadida</taxon>
        <taxon>Hexamitidae</taxon>
        <taxon>Hexamitinae</taxon>
        <taxon>Spironucleus</taxon>
    </lineage>
</organism>
<keyword evidence="1" id="KW-0862">Zinc</keyword>
<evidence type="ECO:0000313" key="5">
    <source>
        <dbReference type="EMBL" id="KAH0577850.1"/>
    </source>
</evidence>
<protein>
    <submittedName>
        <fullName evidence="4">CHY zinc finger domain-containing protein</fullName>
    </submittedName>
</protein>
<feature type="domain" description="RING-type" evidence="2">
    <location>
        <begin position="55"/>
        <end position="91"/>
    </location>
</feature>
<dbReference type="GO" id="GO:0005634">
    <property type="term" value="C:nucleus"/>
    <property type="evidence" value="ECO:0007669"/>
    <property type="project" value="TreeGrafter"/>
</dbReference>
<dbReference type="GO" id="GO:0061630">
    <property type="term" value="F:ubiquitin protein ligase activity"/>
    <property type="evidence" value="ECO:0007669"/>
    <property type="project" value="TreeGrafter"/>
</dbReference>
<dbReference type="Pfam" id="PF13639">
    <property type="entry name" value="zf-RING_2"/>
    <property type="match status" value="1"/>
</dbReference>
<dbReference type="EMBL" id="KI546130">
    <property type="protein sequence ID" value="EST43978.1"/>
    <property type="molecule type" value="Genomic_DNA"/>
</dbReference>
<dbReference type="Gene3D" id="3.30.40.10">
    <property type="entry name" value="Zinc/RING finger domain, C3HC4 (zinc finger)"/>
    <property type="match status" value="1"/>
</dbReference>
<dbReference type="SUPFAM" id="SSF161219">
    <property type="entry name" value="CHY zinc finger-like"/>
    <property type="match status" value="1"/>
</dbReference>
<evidence type="ECO:0000256" key="1">
    <source>
        <dbReference type="PROSITE-ProRule" id="PRU00175"/>
    </source>
</evidence>
<keyword evidence="1" id="KW-0479">Metal-binding</keyword>
<dbReference type="InterPro" id="IPR037274">
    <property type="entry name" value="Znf_CHY_sf"/>
</dbReference>